<keyword evidence="2" id="KW-1185">Reference proteome</keyword>
<dbReference type="AlphaFoldDB" id="C0ZGK2"/>
<reference evidence="1 2" key="1">
    <citation type="submission" date="2005-03" db="EMBL/GenBank/DDBJ databases">
        <title>Brevibacillus brevis strain 47, complete genome.</title>
        <authorList>
            <person name="Hosoyama A."/>
            <person name="Yamada R."/>
            <person name="Hongo Y."/>
            <person name="Terui Y."/>
            <person name="Ankai A."/>
            <person name="Masuyama W."/>
            <person name="Sekiguchi M."/>
            <person name="Takeda T."/>
            <person name="Asano K."/>
            <person name="Ohji S."/>
            <person name="Ichikawa N."/>
            <person name="Narita S."/>
            <person name="Aoki N."/>
            <person name="Miura H."/>
            <person name="Matsushita S."/>
            <person name="Sekigawa T."/>
            <person name="Yamagata H."/>
            <person name="Yoshikawa H."/>
            <person name="Udaka S."/>
            <person name="Tanikawa S."/>
            <person name="Fujita N."/>
        </authorList>
    </citation>
    <scope>NUCLEOTIDE SEQUENCE [LARGE SCALE GENOMIC DNA]</scope>
    <source>
        <strain evidence="2">47 / JCM 6285 / NBRC 100599</strain>
    </source>
</reference>
<organism evidence="1 2">
    <name type="scientific">Brevibacillus brevis (strain 47 / JCM 6285 / NBRC 100599)</name>
    <dbReference type="NCBI Taxonomy" id="358681"/>
    <lineage>
        <taxon>Bacteria</taxon>
        <taxon>Bacillati</taxon>
        <taxon>Bacillota</taxon>
        <taxon>Bacilli</taxon>
        <taxon>Bacillales</taxon>
        <taxon>Paenibacillaceae</taxon>
        <taxon>Brevibacillus</taxon>
    </lineage>
</organism>
<accession>C0ZGK2</accession>
<sequence length="40" mass="4536">MGTHGILIPSMAFLVLYHKKGEKTIRNRLFTALKSESLSF</sequence>
<protein>
    <submittedName>
        <fullName evidence="1">Uncharacterized protein</fullName>
    </submittedName>
</protein>
<dbReference type="Proteomes" id="UP000001877">
    <property type="component" value="Chromosome"/>
</dbReference>
<evidence type="ECO:0000313" key="2">
    <source>
        <dbReference type="Proteomes" id="UP000001877"/>
    </source>
</evidence>
<dbReference type="EMBL" id="AP008955">
    <property type="protein sequence ID" value="BAH44911.1"/>
    <property type="molecule type" value="Genomic_DNA"/>
</dbReference>
<proteinExistence type="predicted"/>
<gene>
    <name evidence="1" type="ordered locus">BBR47_39340</name>
</gene>
<name>C0ZGK2_BREBN</name>
<dbReference type="HOGENOM" id="CLU_3285949_0_0_9"/>
<dbReference type="KEGG" id="bbe:BBR47_39340"/>
<evidence type="ECO:0000313" key="1">
    <source>
        <dbReference type="EMBL" id="BAH44911.1"/>
    </source>
</evidence>